<dbReference type="WBParaSite" id="PS1159_v2.g18297.t2">
    <property type="protein sequence ID" value="PS1159_v2.g18297.t2"/>
    <property type="gene ID" value="PS1159_v2.g18297"/>
</dbReference>
<sequence>MPLPPALLARLQKRGIVAQPQAPPPRIEVYAEHQKDEDDEDEETQNHSGAPGCPNKWNEFHQCTEFCYEHWREGGSEDTLPAVYLARRKEWQRKYPLAENWKEIYDAGVRRYYYWNFYTDEVSWFPPKHPRAIITISGPQAAAIFYDELKKEQAVKAQSKPKGNKRRNNDDKNEKKERDPMLRRDGDSDEEPELSERDKLNGDSDEEPELSERDKLKRARKRGIDPMDPAAYGDNVPVGGWSAGMNSDIAEAADDSATGALFEKRPYPAPGAILAARKKNAEK</sequence>
<name>A0AC35FK01_9BILA</name>
<proteinExistence type="predicted"/>
<evidence type="ECO:0000313" key="2">
    <source>
        <dbReference type="WBParaSite" id="PS1159_v2.g18297.t2"/>
    </source>
</evidence>
<reference evidence="2" key="1">
    <citation type="submission" date="2022-11" db="UniProtKB">
        <authorList>
            <consortium name="WormBaseParasite"/>
        </authorList>
    </citation>
    <scope>IDENTIFICATION</scope>
</reference>
<protein>
    <submittedName>
        <fullName evidence="2">WW domain-containing protein</fullName>
    </submittedName>
</protein>
<accession>A0AC35FK01</accession>
<evidence type="ECO:0000313" key="1">
    <source>
        <dbReference type="Proteomes" id="UP000887580"/>
    </source>
</evidence>
<organism evidence="1 2">
    <name type="scientific">Panagrolaimus sp. PS1159</name>
    <dbReference type="NCBI Taxonomy" id="55785"/>
    <lineage>
        <taxon>Eukaryota</taxon>
        <taxon>Metazoa</taxon>
        <taxon>Ecdysozoa</taxon>
        <taxon>Nematoda</taxon>
        <taxon>Chromadorea</taxon>
        <taxon>Rhabditida</taxon>
        <taxon>Tylenchina</taxon>
        <taxon>Panagrolaimomorpha</taxon>
        <taxon>Panagrolaimoidea</taxon>
        <taxon>Panagrolaimidae</taxon>
        <taxon>Panagrolaimus</taxon>
    </lineage>
</organism>
<dbReference type="Proteomes" id="UP000887580">
    <property type="component" value="Unplaced"/>
</dbReference>